<feature type="chain" id="PRO_5002688074" description="Secreted protein" evidence="1">
    <location>
        <begin position="24"/>
        <end position="91"/>
    </location>
</feature>
<evidence type="ECO:0008006" key="4">
    <source>
        <dbReference type="Google" id="ProtNLM"/>
    </source>
</evidence>
<accession>A5Z480</accession>
<proteinExistence type="predicted"/>
<evidence type="ECO:0000313" key="2">
    <source>
        <dbReference type="EMBL" id="EDM52290.1"/>
    </source>
</evidence>
<name>A5Z480_9FIRM</name>
<dbReference type="EMBL" id="AAVL02000026">
    <property type="protein sequence ID" value="EDM52290.1"/>
    <property type="molecule type" value="Genomic_DNA"/>
</dbReference>
<dbReference type="AlphaFoldDB" id="A5Z480"/>
<gene>
    <name evidence="2" type="ORF">EUBVEN_00486</name>
</gene>
<comment type="caution">
    <text evidence="2">The sequence shown here is derived from an EMBL/GenBank/DDBJ whole genome shotgun (WGS) entry which is preliminary data.</text>
</comment>
<protein>
    <recommendedName>
        <fullName evidence="4">Secreted protein</fullName>
    </recommendedName>
</protein>
<organism evidence="2 3">
    <name type="scientific">Eubacterium ventriosum ATCC 27560</name>
    <dbReference type="NCBI Taxonomy" id="411463"/>
    <lineage>
        <taxon>Bacteria</taxon>
        <taxon>Bacillati</taxon>
        <taxon>Bacillota</taxon>
        <taxon>Clostridia</taxon>
        <taxon>Eubacteriales</taxon>
        <taxon>Eubacteriaceae</taxon>
        <taxon>Eubacterium</taxon>
    </lineage>
</organism>
<feature type="signal peptide" evidence="1">
    <location>
        <begin position="1"/>
        <end position="23"/>
    </location>
</feature>
<evidence type="ECO:0000313" key="3">
    <source>
        <dbReference type="Proteomes" id="UP000006000"/>
    </source>
</evidence>
<evidence type="ECO:0000256" key="1">
    <source>
        <dbReference type="SAM" id="SignalP"/>
    </source>
</evidence>
<dbReference type="Proteomes" id="UP000006000">
    <property type="component" value="Unassembled WGS sequence"/>
</dbReference>
<dbReference type="HOGENOM" id="CLU_2422552_0_0_9"/>
<reference evidence="2 3" key="2">
    <citation type="submission" date="2007-04" db="EMBL/GenBank/DDBJ databases">
        <title>Draft genome sequence of Eubacterium ventriosum (ATCC 27560).</title>
        <authorList>
            <person name="Sudarsanam P."/>
            <person name="Ley R."/>
            <person name="Guruge J."/>
            <person name="Turnbaugh P.J."/>
            <person name="Mahowald M."/>
            <person name="Liep D."/>
            <person name="Gordon J."/>
        </authorList>
    </citation>
    <scope>NUCLEOTIDE SEQUENCE [LARGE SCALE GENOMIC DNA]</scope>
    <source>
        <strain evidence="2 3">ATCC 27560</strain>
    </source>
</reference>
<reference evidence="2 3" key="1">
    <citation type="submission" date="2007-03" db="EMBL/GenBank/DDBJ databases">
        <authorList>
            <person name="Fulton L."/>
            <person name="Clifton S."/>
            <person name="Fulton B."/>
            <person name="Xu J."/>
            <person name="Minx P."/>
            <person name="Pepin K.H."/>
            <person name="Johnson M."/>
            <person name="Thiruvilangam P."/>
            <person name="Bhonagiri V."/>
            <person name="Nash W.E."/>
            <person name="Mardis E.R."/>
            <person name="Wilson R.K."/>
        </authorList>
    </citation>
    <scope>NUCLEOTIDE SEQUENCE [LARGE SCALE GENOMIC DNA]</scope>
    <source>
        <strain evidence="2 3">ATCC 27560</strain>
    </source>
</reference>
<keyword evidence="1" id="KW-0732">Signal</keyword>
<sequence>MKLAPLHVSVYRCVLLCSAARHAAPPFVVSVLYSRRIALSSSAISTAACLICSQSSFKISAVISITSNGRFSSTATEPTISANSLAFSSIS</sequence>